<evidence type="ECO:0000313" key="4">
    <source>
        <dbReference type="EMBL" id="MFC4907882.1"/>
    </source>
</evidence>
<dbReference type="PANTHER" id="PTHR30487:SF0">
    <property type="entry name" value="PREPILIN LEADER PEPTIDASE_N-METHYLTRANSFERASE-RELATED"/>
    <property type="match status" value="1"/>
</dbReference>
<gene>
    <name evidence="4" type="ORF">ACFPCY_11170</name>
</gene>
<reference evidence="5" key="1">
    <citation type="journal article" date="2019" name="Int. J. Syst. Evol. Microbiol.">
        <title>The Global Catalogue of Microorganisms (GCM) 10K type strain sequencing project: providing services to taxonomists for standard genome sequencing and annotation.</title>
        <authorList>
            <consortium name="The Broad Institute Genomics Platform"/>
            <consortium name="The Broad Institute Genome Sequencing Center for Infectious Disease"/>
            <person name="Wu L."/>
            <person name="Ma J."/>
        </authorList>
    </citation>
    <scope>NUCLEOTIDE SEQUENCE [LARGE SCALE GENOMIC DNA]</scope>
    <source>
        <strain evidence="5">KLKA75</strain>
    </source>
</reference>
<dbReference type="EC" id="3.4.23.43" evidence="4"/>
<dbReference type="Proteomes" id="UP001595872">
    <property type="component" value="Unassembled WGS sequence"/>
</dbReference>
<dbReference type="GO" id="GO:0004190">
    <property type="term" value="F:aspartic-type endopeptidase activity"/>
    <property type="evidence" value="ECO:0007669"/>
    <property type="project" value="UniProtKB-EC"/>
</dbReference>
<keyword evidence="2" id="KW-0812">Transmembrane</keyword>
<keyword evidence="4" id="KW-0378">Hydrolase</keyword>
<dbReference type="InterPro" id="IPR050882">
    <property type="entry name" value="Prepilin_peptidase/N-MTase"/>
</dbReference>
<evidence type="ECO:0000256" key="2">
    <source>
        <dbReference type="SAM" id="Phobius"/>
    </source>
</evidence>
<accession>A0ABV9TYK1</accession>
<dbReference type="EMBL" id="JBHSIT010000003">
    <property type="protein sequence ID" value="MFC4907882.1"/>
    <property type="molecule type" value="Genomic_DNA"/>
</dbReference>
<feature type="transmembrane region" description="Helical" evidence="2">
    <location>
        <begin position="91"/>
        <end position="114"/>
    </location>
</feature>
<feature type="transmembrane region" description="Helical" evidence="2">
    <location>
        <begin position="167"/>
        <end position="184"/>
    </location>
</feature>
<evidence type="ECO:0000256" key="1">
    <source>
        <dbReference type="ARBA" id="ARBA00005801"/>
    </source>
</evidence>
<protein>
    <submittedName>
        <fullName evidence="4">Prepilin peptidase</fullName>
        <ecNumber evidence="4">3.4.23.43</ecNumber>
    </submittedName>
</protein>
<keyword evidence="2" id="KW-0472">Membrane</keyword>
<feature type="transmembrane region" description="Helical" evidence="2">
    <location>
        <begin position="134"/>
        <end position="155"/>
    </location>
</feature>
<dbReference type="RefSeq" id="WP_378254037.1">
    <property type="nucleotide sequence ID" value="NZ_JBHSIT010000003.1"/>
</dbReference>
<evidence type="ECO:0000259" key="3">
    <source>
        <dbReference type="Pfam" id="PF01478"/>
    </source>
</evidence>
<feature type="transmembrane region" description="Helical" evidence="2">
    <location>
        <begin position="45"/>
        <end position="62"/>
    </location>
</feature>
<dbReference type="InterPro" id="IPR000045">
    <property type="entry name" value="Prepilin_IV_endopep_pep"/>
</dbReference>
<feature type="transmembrane region" description="Helical" evidence="2">
    <location>
        <begin position="20"/>
        <end position="38"/>
    </location>
</feature>
<organism evidence="4 5">
    <name type="scientific">Actinomadura gamaensis</name>
    <dbReference type="NCBI Taxonomy" id="1763541"/>
    <lineage>
        <taxon>Bacteria</taxon>
        <taxon>Bacillati</taxon>
        <taxon>Actinomycetota</taxon>
        <taxon>Actinomycetes</taxon>
        <taxon>Streptosporangiales</taxon>
        <taxon>Thermomonosporaceae</taxon>
        <taxon>Actinomadura</taxon>
    </lineage>
</organism>
<feature type="domain" description="Prepilin type IV endopeptidase peptidase" evidence="3">
    <location>
        <begin position="47"/>
        <end position="153"/>
    </location>
</feature>
<comment type="similarity">
    <text evidence="1">Belongs to the peptidase A24 family.</text>
</comment>
<proteinExistence type="inferred from homology"/>
<dbReference type="Gene3D" id="1.20.120.1220">
    <property type="match status" value="1"/>
</dbReference>
<dbReference type="Pfam" id="PF01478">
    <property type="entry name" value="Peptidase_A24"/>
    <property type="match status" value="1"/>
</dbReference>
<sequence>MSPPVWSVRADWTEPLRSAWTLAGCVALASVLAVRVGFGAALPAFAFLGVLCVLLGVVDVALKRLPDPLTLPSLPIAAVLLVIADPSRWVGMLAGSGLLFLVFAVQWFIVPNAIGLGDVKLAPVLGLYLGWLGRAGWITGLFGMFVLGGLFALGLMLLRCAGRKDQIPYGPFMLAGTLLAVFLHA</sequence>
<name>A0ABV9TYK1_9ACTN</name>
<evidence type="ECO:0000313" key="5">
    <source>
        <dbReference type="Proteomes" id="UP001595872"/>
    </source>
</evidence>
<keyword evidence="2" id="KW-1133">Transmembrane helix</keyword>
<keyword evidence="5" id="KW-1185">Reference proteome</keyword>
<comment type="caution">
    <text evidence="4">The sequence shown here is derived from an EMBL/GenBank/DDBJ whole genome shotgun (WGS) entry which is preliminary data.</text>
</comment>
<feature type="transmembrane region" description="Helical" evidence="2">
    <location>
        <begin position="68"/>
        <end position="84"/>
    </location>
</feature>
<dbReference type="PANTHER" id="PTHR30487">
    <property type="entry name" value="TYPE 4 PREPILIN-LIKE PROTEINS LEADER PEPTIDE-PROCESSING ENZYME"/>
    <property type="match status" value="1"/>
</dbReference>